<dbReference type="Proteomes" id="UP001501237">
    <property type="component" value="Unassembled WGS sequence"/>
</dbReference>
<name>A0ABP6QQU5_9ACTN</name>
<dbReference type="InterPro" id="IPR004323">
    <property type="entry name" value="Ion_tolerance_CutA"/>
</dbReference>
<evidence type="ECO:0000313" key="2">
    <source>
        <dbReference type="EMBL" id="GAA3239843.1"/>
    </source>
</evidence>
<dbReference type="PANTHER" id="PTHR23419:SF8">
    <property type="entry name" value="FI09726P"/>
    <property type="match status" value="1"/>
</dbReference>
<gene>
    <name evidence="2" type="ORF">GCM10010468_76250</name>
</gene>
<evidence type="ECO:0000313" key="3">
    <source>
        <dbReference type="Proteomes" id="UP001501237"/>
    </source>
</evidence>
<dbReference type="InterPro" id="IPR011322">
    <property type="entry name" value="N-reg_PII-like_a/b"/>
</dbReference>
<proteinExistence type="inferred from homology"/>
<keyword evidence="3" id="KW-1185">Reference proteome</keyword>
<comment type="caution">
    <text evidence="2">The sequence shown here is derived from an EMBL/GenBank/DDBJ whole genome shotgun (WGS) entry which is preliminary data.</text>
</comment>
<dbReference type="InterPro" id="IPR015867">
    <property type="entry name" value="N-reg_PII/ATP_PRibTrfase_C"/>
</dbReference>
<dbReference type="RefSeq" id="WP_344838719.1">
    <property type="nucleotide sequence ID" value="NZ_BAAAUV010000039.1"/>
</dbReference>
<comment type="similarity">
    <text evidence="1">Belongs to the CutA family.</text>
</comment>
<dbReference type="SUPFAM" id="SSF54913">
    <property type="entry name" value="GlnB-like"/>
    <property type="match status" value="1"/>
</dbReference>
<dbReference type="Gene3D" id="3.30.70.120">
    <property type="match status" value="1"/>
</dbReference>
<dbReference type="Pfam" id="PF03091">
    <property type="entry name" value="CutA1"/>
    <property type="match status" value="1"/>
</dbReference>
<protein>
    <submittedName>
        <fullName evidence="2">Divalent-cation tolerance protein CutA</fullName>
    </submittedName>
</protein>
<dbReference type="PANTHER" id="PTHR23419">
    <property type="entry name" value="DIVALENT CATION TOLERANCE CUTA-RELATED"/>
    <property type="match status" value="1"/>
</dbReference>
<reference evidence="3" key="1">
    <citation type="journal article" date="2019" name="Int. J. Syst. Evol. Microbiol.">
        <title>The Global Catalogue of Microorganisms (GCM) 10K type strain sequencing project: providing services to taxonomists for standard genome sequencing and annotation.</title>
        <authorList>
            <consortium name="The Broad Institute Genomics Platform"/>
            <consortium name="The Broad Institute Genome Sequencing Center for Infectious Disease"/>
            <person name="Wu L."/>
            <person name="Ma J."/>
        </authorList>
    </citation>
    <scope>NUCLEOTIDE SEQUENCE [LARGE SCALE GENOMIC DNA]</scope>
    <source>
        <strain evidence="3">JCM 9377</strain>
    </source>
</reference>
<organism evidence="2 3">
    <name type="scientific">Actinocorallia longicatena</name>
    <dbReference type="NCBI Taxonomy" id="111803"/>
    <lineage>
        <taxon>Bacteria</taxon>
        <taxon>Bacillati</taxon>
        <taxon>Actinomycetota</taxon>
        <taxon>Actinomycetes</taxon>
        <taxon>Streptosporangiales</taxon>
        <taxon>Thermomonosporaceae</taxon>
        <taxon>Actinocorallia</taxon>
    </lineage>
</organism>
<evidence type="ECO:0000256" key="1">
    <source>
        <dbReference type="ARBA" id="ARBA00010169"/>
    </source>
</evidence>
<accession>A0ABP6QQU5</accession>
<sequence length="111" mass="12146">MSRHLEVHVTAANSAEAEQIVNAVVEGRVAAGAQISGPIVSTYWWKGEIHRDEEFLLLMKTTSDRLEELIEVVRGVHSYETPEIVAVPIEGGLGDYLAWITEETAASRSVG</sequence>
<dbReference type="EMBL" id="BAAAUV010000039">
    <property type="protein sequence ID" value="GAA3239843.1"/>
    <property type="molecule type" value="Genomic_DNA"/>
</dbReference>